<evidence type="ECO:0000256" key="3">
    <source>
        <dbReference type="ARBA" id="ARBA00023002"/>
    </source>
</evidence>
<evidence type="ECO:0000256" key="1">
    <source>
        <dbReference type="ARBA" id="ARBA00006484"/>
    </source>
</evidence>
<dbReference type="PRINTS" id="PR00081">
    <property type="entry name" value="GDHRDH"/>
</dbReference>
<evidence type="ECO:0000313" key="5">
    <source>
        <dbReference type="EMBL" id="OQD82974.1"/>
    </source>
</evidence>
<dbReference type="InterPro" id="IPR020904">
    <property type="entry name" value="Sc_DH/Rdtase_CS"/>
</dbReference>
<dbReference type="EMBL" id="MDYN01000019">
    <property type="protein sequence ID" value="OQD82974.1"/>
    <property type="molecule type" value="Genomic_DNA"/>
</dbReference>
<dbReference type="Gene3D" id="3.40.50.720">
    <property type="entry name" value="NAD(P)-binding Rossmann-like Domain"/>
    <property type="match status" value="2"/>
</dbReference>
<protein>
    <submittedName>
        <fullName evidence="5">Uncharacterized protein</fullName>
    </submittedName>
</protein>
<organism evidence="5 6">
    <name type="scientific">Penicillium antarcticum</name>
    <dbReference type="NCBI Taxonomy" id="416450"/>
    <lineage>
        <taxon>Eukaryota</taxon>
        <taxon>Fungi</taxon>
        <taxon>Dikarya</taxon>
        <taxon>Ascomycota</taxon>
        <taxon>Pezizomycotina</taxon>
        <taxon>Eurotiomycetes</taxon>
        <taxon>Eurotiomycetidae</taxon>
        <taxon>Eurotiales</taxon>
        <taxon>Aspergillaceae</taxon>
        <taxon>Penicillium</taxon>
    </lineage>
</organism>
<dbReference type="InterPro" id="IPR036291">
    <property type="entry name" value="NAD(P)-bd_dom_sf"/>
</dbReference>
<dbReference type="Pfam" id="PF13561">
    <property type="entry name" value="adh_short_C2"/>
    <property type="match status" value="1"/>
</dbReference>
<gene>
    <name evidence="5" type="ORF">PENANT_c019G10973</name>
</gene>
<proteinExistence type="inferred from homology"/>
<evidence type="ECO:0000256" key="4">
    <source>
        <dbReference type="RuleBase" id="RU000363"/>
    </source>
</evidence>
<dbReference type="PRINTS" id="PR00080">
    <property type="entry name" value="SDRFAMILY"/>
</dbReference>
<dbReference type="InterPro" id="IPR002347">
    <property type="entry name" value="SDR_fam"/>
</dbReference>
<dbReference type="GO" id="GO:0016616">
    <property type="term" value="F:oxidoreductase activity, acting on the CH-OH group of donors, NAD or NADP as acceptor"/>
    <property type="evidence" value="ECO:0007669"/>
    <property type="project" value="TreeGrafter"/>
</dbReference>
<dbReference type="PANTHER" id="PTHR42760">
    <property type="entry name" value="SHORT-CHAIN DEHYDROGENASES/REDUCTASES FAMILY MEMBER"/>
    <property type="match status" value="1"/>
</dbReference>
<dbReference type="Proteomes" id="UP000191672">
    <property type="component" value="Unassembled WGS sequence"/>
</dbReference>
<sequence length="313" mass="33479">MDLFSLIGTTALVTGGTRGIGQAMAIAMAEAGADIVLVQRDTSNQETKSQIENLGRTATIYTADLSSQAEVSQLVSGVLKGGHDINILLNCAGIQRRHPSHVFPLEDWDEASSSRIINVASLVSFQGGLTVPAYAAAKGGVAQLTKALSNEWAAKGINVNAIAPGYVATDMNTALIQDKERAASILARIPAGRWSNPDDFKGSVVYLASRASAYVSGEVLTVDGGWMGRYGMRTNQTGFFAIGDANSDGSTNVPHAMFSGKRAAVYIHVEMSREDSQSKVSKRDILSRRELEREAARAIGENLEPQWKRAQHL</sequence>
<evidence type="ECO:0000256" key="2">
    <source>
        <dbReference type="ARBA" id="ARBA00022857"/>
    </source>
</evidence>
<dbReference type="STRING" id="416450.A0A1V6Q117"/>
<keyword evidence="2" id="KW-0521">NADP</keyword>
<comment type="caution">
    <text evidence="5">The sequence shown here is derived from an EMBL/GenBank/DDBJ whole genome shotgun (WGS) entry which is preliminary data.</text>
</comment>
<keyword evidence="3" id="KW-0560">Oxidoreductase</keyword>
<dbReference type="SUPFAM" id="SSF51735">
    <property type="entry name" value="NAD(P)-binding Rossmann-fold domains"/>
    <property type="match status" value="1"/>
</dbReference>
<accession>A0A1V6Q117</accession>
<name>A0A1V6Q117_9EURO</name>
<dbReference type="PROSITE" id="PS00061">
    <property type="entry name" value="ADH_SHORT"/>
    <property type="match status" value="1"/>
</dbReference>
<comment type="similarity">
    <text evidence="1 4">Belongs to the short-chain dehydrogenases/reductases (SDR) family.</text>
</comment>
<dbReference type="AlphaFoldDB" id="A0A1V6Q117"/>
<dbReference type="PANTHER" id="PTHR42760:SF5">
    <property type="entry name" value="2-DEHYDRO-3-DEOXY-D-GLUCONATE 5-DEHYDROGENASE"/>
    <property type="match status" value="1"/>
</dbReference>
<dbReference type="Pfam" id="PF00106">
    <property type="entry name" value="adh_short"/>
    <property type="match status" value="1"/>
</dbReference>
<keyword evidence="6" id="KW-1185">Reference proteome</keyword>
<evidence type="ECO:0000313" key="6">
    <source>
        <dbReference type="Proteomes" id="UP000191672"/>
    </source>
</evidence>
<reference evidence="6" key="1">
    <citation type="journal article" date="2017" name="Nat. Microbiol.">
        <title>Global analysis of biosynthetic gene clusters reveals vast potential of secondary metabolite production in Penicillium species.</title>
        <authorList>
            <person name="Nielsen J.C."/>
            <person name="Grijseels S."/>
            <person name="Prigent S."/>
            <person name="Ji B."/>
            <person name="Dainat J."/>
            <person name="Nielsen K.F."/>
            <person name="Frisvad J.C."/>
            <person name="Workman M."/>
            <person name="Nielsen J."/>
        </authorList>
    </citation>
    <scope>NUCLEOTIDE SEQUENCE [LARGE SCALE GENOMIC DNA]</scope>
    <source>
        <strain evidence="6">IBT 31811</strain>
    </source>
</reference>